<dbReference type="InterPro" id="IPR010770">
    <property type="entry name" value="Ecd"/>
</dbReference>
<comment type="caution">
    <text evidence="2">The sequence shown here is derived from an EMBL/GenBank/DDBJ whole genome shotgun (WGS) entry which is preliminary data.</text>
</comment>
<evidence type="ECO:0000256" key="1">
    <source>
        <dbReference type="SAM" id="MobiDB-lite"/>
    </source>
</evidence>
<feature type="compositionally biased region" description="Acidic residues" evidence="1">
    <location>
        <begin position="808"/>
        <end position="819"/>
    </location>
</feature>
<dbReference type="Pfam" id="PF07093">
    <property type="entry name" value="SGT1"/>
    <property type="match status" value="1"/>
</dbReference>
<evidence type="ECO:0000313" key="2">
    <source>
        <dbReference type="EMBL" id="KAH9835805.1"/>
    </source>
</evidence>
<feature type="region of interest" description="Disordered" evidence="1">
    <location>
        <begin position="457"/>
        <end position="486"/>
    </location>
</feature>
<feature type="region of interest" description="Disordered" evidence="1">
    <location>
        <begin position="837"/>
        <end position="861"/>
    </location>
</feature>
<protein>
    <submittedName>
        <fullName evidence="2">SGT1-domain-containing protein</fullName>
    </submittedName>
</protein>
<feature type="region of interest" description="Disordered" evidence="1">
    <location>
        <begin position="509"/>
        <end position="577"/>
    </location>
</feature>
<dbReference type="EMBL" id="JADCUA010000012">
    <property type="protein sequence ID" value="KAH9835805.1"/>
    <property type="molecule type" value="Genomic_DNA"/>
</dbReference>
<feature type="region of interest" description="Disordered" evidence="1">
    <location>
        <begin position="757"/>
        <end position="822"/>
    </location>
</feature>
<feature type="compositionally biased region" description="Acidic residues" evidence="1">
    <location>
        <begin position="516"/>
        <end position="533"/>
    </location>
</feature>
<reference evidence="2 3" key="1">
    <citation type="journal article" date="2021" name="Environ. Microbiol.">
        <title>Gene family expansions and transcriptome signatures uncover fungal adaptations to wood decay.</title>
        <authorList>
            <person name="Hage H."/>
            <person name="Miyauchi S."/>
            <person name="Viragh M."/>
            <person name="Drula E."/>
            <person name="Min B."/>
            <person name="Chaduli D."/>
            <person name="Navarro D."/>
            <person name="Favel A."/>
            <person name="Norest M."/>
            <person name="Lesage-Meessen L."/>
            <person name="Balint B."/>
            <person name="Merenyi Z."/>
            <person name="de Eugenio L."/>
            <person name="Morin E."/>
            <person name="Martinez A.T."/>
            <person name="Baldrian P."/>
            <person name="Stursova M."/>
            <person name="Martinez M.J."/>
            <person name="Novotny C."/>
            <person name="Magnuson J.K."/>
            <person name="Spatafora J.W."/>
            <person name="Maurice S."/>
            <person name="Pangilinan J."/>
            <person name="Andreopoulos W."/>
            <person name="LaButti K."/>
            <person name="Hundley H."/>
            <person name="Na H."/>
            <person name="Kuo A."/>
            <person name="Barry K."/>
            <person name="Lipzen A."/>
            <person name="Henrissat B."/>
            <person name="Riley R."/>
            <person name="Ahrendt S."/>
            <person name="Nagy L.G."/>
            <person name="Grigoriev I.V."/>
            <person name="Martin F."/>
            <person name="Rosso M.N."/>
        </authorList>
    </citation>
    <scope>NUCLEOTIDE SEQUENCE [LARGE SCALE GENOMIC DNA]</scope>
    <source>
        <strain evidence="2 3">CIRM-BRFM 1785</strain>
    </source>
</reference>
<feature type="compositionally biased region" description="Polar residues" evidence="1">
    <location>
        <begin position="598"/>
        <end position="609"/>
    </location>
</feature>
<dbReference type="RefSeq" id="XP_047778182.1">
    <property type="nucleotide sequence ID" value="XM_047926227.1"/>
</dbReference>
<feature type="compositionally biased region" description="Polar residues" evidence="1">
    <location>
        <begin position="457"/>
        <end position="467"/>
    </location>
</feature>
<feature type="region of interest" description="Disordered" evidence="1">
    <location>
        <begin position="154"/>
        <end position="182"/>
    </location>
</feature>
<accession>A0ABQ8KDT4</accession>
<feature type="compositionally biased region" description="Acidic residues" evidence="1">
    <location>
        <begin position="172"/>
        <end position="182"/>
    </location>
</feature>
<evidence type="ECO:0000313" key="3">
    <source>
        <dbReference type="Proteomes" id="UP000814176"/>
    </source>
</evidence>
<name>A0ABQ8KDT4_9APHY</name>
<feature type="compositionally biased region" description="Acidic residues" evidence="1">
    <location>
        <begin position="625"/>
        <end position="646"/>
    </location>
</feature>
<proteinExistence type="predicted"/>
<gene>
    <name evidence="2" type="ORF">C8Q71DRAFT_822952</name>
</gene>
<dbReference type="PANTHER" id="PTHR13060">
    <property type="entry name" value="SGT1 PROTEIN HSGT1 SUPPRESSOR OF GCR2"/>
    <property type="match status" value="1"/>
</dbReference>
<feature type="region of interest" description="Disordered" evidence="1">
    <location>
        <begin position="589"/>
        <end position="654"/>
    </location>
</feature>
<feature type="compositionally biased region" description="Basic and acidic residues" evidence="1">
    <location>
        <begin position="766"/>
        <end position="777"/>
    </location>
</feature>
<dbReference type="PANTHER" id="PTHR13060:SF0">
    <property type="entry name" value="PROTEIN ECDYSONELESS HOMOLOG"/>
    <property type="match status" value="1"/>
</dbReference>
<dbReference type="Proteomes" id="UP000814176">
    <property type="component" value="Unassembled WGS sequence"/>
</dbReference>
<dbReference type="GeneID" id="72006959"/>
<keyword evidence="3" id="KW-1185">Reference proteome</keyword>
<organism evidence="2 3">
    <name type="scientific">Rhodofomes roseus</name>
    <dbReference type="NCBI Taxonomy" id="34475"/>
    <lineage>
        <taxon>Eukaryota</taxon>
        <taxon>Fungi</taxon>
        <taxon>Dikarya</taxon>
        <taxon>Basidiomycota</taxon>
        <taxon>Agaricomycotina</taxon>
        <taxon>Agaricomycetes</taxon>
        <taxon>Polyporales</taxon>
        <taxon>Rhodofomes</taxon>
    </lineage>
</organism>
<sequence length="861" mass="95924">MSVSTVSDIFNRPPVISEDTLQYTLYPRDDLTDRASVTTLATLMRSYVDSLLPGHLWHRDAFEMKVVENTDGQGWMLEGRMRVGDCVDDEWCAVWLLRELSAKWDAAISVFDSDGEFLLIEAAEALPSWVTPSNAENRVWIYQSHLHLIPLSHVSAPSSKPRHRRYPQTKDNDDEGDPTQDDIDDYISVLDASRVVRDPLIDTLAPLAVEQLVWKRIHGYPAAALQHVHVAKAYLPVDIAQALAVDPSLIQKPIETFYTRDALQLRAAHKMSRFPPEPSVLTSVKMTRTAYAQLAGQKFYPPKVFGRWQEVEGTQEWRWRDIGMKIACGFEMMFQESKGRSDSTRISSEAMQSSAAARKETLRRNADYVKYIQNLESSGYFRGEIEGSRRWNELEGQAVEAFLEARREDDASRPSFAATVNTALSRAGDVYIPAAEQEDPDDWLNVDADTLDSMLEQNFGSKDSSNAVDVDATSAESAENRAAKQQATRLHDFAKKMEEFVEGEGDIEGARFADEQFSDEEFSDSDEDEDTEETEHTGATQPQDSIDAAERARRQTALDSLVPPIDASDYGKMPSSYYVNSQRVTTITMETEMREDVPSQNSVASASELPQQPIRPPIIPRDIYDGVDSDDETDEEDGEADDEEEDKPQIVGDIEVDMEDEEEEFLEFARQALGVSNEQWNDIVQERQSRGAYVPSQFVAKTTSTKAASTTLYQDNDGVQLASDNTRIPAPGPRPNVNPNLDSFEAVMQAMDIELARMRSSQEPSDVGRSDSVDKGKAKAKATAGQNVDIEAAMDAELRAALETGQNGDEDSDPEDPGEGLDYNLIKNFLESFKSQGGLSGPVGNLAGRLQPGWTLPRDEA</sequence>